<proteinExistence type="predicted"/>
<name>A0A6H1Z8C4_9ZZZZ</name>
<gene>
    <name evidence="4" type="ORF">MM415A00093_0035</name>
    <name evidence="2" type="ORF">MM415B00143_0043</name>
    <name evidence="1" type="ORF">TM448A00087_0069</name>
    <name evidence="3" type="ORF">TM448B00099_0052</name>
</gene>
<evidence type="ECO:0000313" key="4">
    <source>
        <dbReference type="EMBL" id="QJI04542.1"/>
    </source>
</evidence>
<reference evidence="1" key="1">
    <citation type="submission" date="2020-03" db="EMBL/GenBank/DDBJ databases">
        <title>The deep terrestrial virosphere.</title>
        <authorList>
            <person name="Holmfeldt K."/>
            <person name="Nilsson E."/>
            <person name="Simone D."/>
            <person name="Lopez-Fernandez M."/>
            <person name="Wu X."/>
            <person name="de Brujin I."/>
            <person name="Lundin D."/>
            <person name="Andersson A."/>
            <person name="Bertilsson S."/>
            <person name="Dopson M."/>
        </authorList>
    </citation>
    <scope>NUCLEOTIDE SEQUENCE</scope>
    <source>
        <strain evidence="4">MM415A00093</strain>
        <strain evidence="2">MM415B00143</strain>
        <strain evidence="1">TM448A00087</strain>
        <strain evidence="3">TM448B00099</strain>
    </source>
</reference>
<protein>
    <submittedName>
        <fullName evidence="1">Uncharacterized protein</fullName>
    </submittedName>
</protein>
<dbReference type="EMBL" id="MT141577">
    <property type="protein sequence ID" value="QJA67892.1"/>
    <property type="molecule type" value="Genomic_DNA"/>
</dbReference>
<evidence type="ECO:0000313" key="2">
    <source>
        <dbReference type="EMBL" id="QJA67892.1"/>
    </source>
</evidence>
<sequence>MEKIYYRSKDCPKGTPFKLGFALYPGGDWIDIANYNGSPWRTRYRLSELEIQKWHSS</sequence>
<organism evidence="1">
    <name type="scientific">viral metagenome</name>
    <dbReference type="NCBI Taxonomy" id="1070528"/>
    <lineage>
        <taxon>unclassified sequences</taxon>
        <taxon>metagenomes</taxon>
        <taxon>organismal metagenomes</taxon>
    </lineage>
</organism>
<accession>A0A6H1Z8C4</accession>
<evidence type="ECO:0000313" key="3">
    <source>
        <dbReference type="EMBL" id="QJH93576.1"/>
    </source>
</evidence>
<evidence type="ECO:0000313" key="1">
    <source>
        <dbReference type="EMBL" id="QJA44136.1"/>
    </source>
</evidence>
<dbReference type="EMBL" id="MT144589">
    <property type="protein sequence ID" value="QJH93576.1"/>
    <property type="molecule type" value="Genomic_DNA"/>
</dbReference>
<dbReference type="EMBL" id="MT143973">
    <property type="protein sequence ID" value="QJA44136.1"/>
    <property type="molecule type" value="Genomic_DNA"/>
</dbReference>
<dbReference type="EMBL" id="MT145187">
    <property type="protein sequence ID" value="QJI04542.1"/>
    <property type="molecule type" value="Genomic_DNA"/>
</dbReference>
<dbReference type="AlphaFoldDB" id="A0A6H1Z8C4"/>